<dbReference type="InterPro" id="IPR010071">
    <property type="entry name" value="AA_adenyl_dom"/>
</dbReference>
<dbReference type="RefSeq" id="WP_182288011.1">
    <property type="nucleotide sequence ID" value="NZ_CP046268.1"/>
</dbReference>
<dbReference type="InterPro" id="IPR036736">
    <property type="entry name" value="ACP-like_sf"/>
</dbReference>
<gene>
    <name evidence="4" type="primary">ppsB</name>
    <name evidence="4" type="ORF">Vspart_00122</name>
</gene>
<dbReference type="InterPro" id="IPR006162">
    <property type="entry name" value="Ppantetheine_attach_site"/>
</dbReference>
<accession>A0ABX6QUR1</accession>
<evidence type="ECO:0000259" key="3">
    <source>
        <dbReference type="PROSITE" id="PS50075"/>
    </source>
</evidence>
<dbReference type="SUPFAM" id="SSF56801">
    <property type="entry name" value="Acetyl-CoA synthetase-like"/>
    <property type="match status" value="1"/>
</dbReference>
<dbReference type="InterPro" id="IPR045851">
    <property type="entry name" value="AMP-bd_C_sf"/>
</dbReference>
<keyword evidence="4" id="KW-0012">Acyltransferase</keyword>
<keyword evidence="4" id="KW-0808">Transferase</keyword>
<dbReference type="Gene3D" id="1.10.1200.10">
    <property type="entry name" value="ACP-like"/>
    <property type="match status" value="1"/>
</dbReference>
<protein>
    <submittedName>
        <fullName evidence="4">Plipastatin synthase subunit B</fullName>
        <ecNumber evidence="4">2.3.1.-</ecNumber>
    </submittedName>
</protein>
<keyword evidence="5" id="KW-1185">Reference proteome</keyword>
<dbReference type="Gene3D" id="3.30.300.30">
    <property type="match status" value="1"/>
</dbReference>
<dbReference type="Pfam" id="PF00501">
    <property type="entry name" value="AMP-binding"/>
    <property type="match status" value="1"/>
</dbReference>
<dbReference type="EMBL" id="CP046268">
    <property type="protein sequence ID" value="QMV12919.1"/>
    <property type="molecule type" value="Genomic_DNA"/>
</dbReference>
<proteinExistence type="predicted"/>
<dbReference type="InterPro" id="IPR009081">
    <property type="entry name" value="PP-bd_ACP"/>
</dbReference>
<organism evidence="4 5">
    <name type="scientific">Vibrio spartinae</name>
    <dbReference type="NCBI Taxonomy" id="1918945"/>
    <lineage>
        <taxon>Bacteria</taxon>
        <taxon>Pseudomonadati</taxon>
        <taxon>Pseudomonadota</taxon>
        <taxon>Gammaproteobacteria</taxon>
        <taxon>Vibrionales</taxon>
        <taxon>Vibrionaceae</taxon>
        <taxon>Vibrio</taxon>
    </lineage>
</organism>
<dbReference type="Gene3D" id="3.40.50.12780">
    <property type="entry name" value="N-terminal domain of ligase-like"/>
    <property type="match status" value="1"/>
</dbReference>
<dbReference type="EC" id="2.3.1.-" evidence="4"/>
<dbReference type="PROSITE" id="PS00012">
    <property type="entry name" value="PHOSPHOPANTETHEINE"/>
    <property type="match status" value="1"/>
</dbReference>
<sequence length="577" mass="64352">MSVFKSVLELYCCSPSFLSEHPAIYTDSGVMSYRELEYRANAVRELLFRHGVCQGDIVSVCLPKSADAVAVMLGVMKAGAVYHPLNFDAPSERNHRIMADVQPKIIVHTDSTCCYTRDYPVITLSVDLPNEHSNRDALIHPRDVAYVVSTSGSTGHPNSVLIRHESIENYITWKLAYYQFHAGSMKLQFAPLSFDSAISDIFSMLCCGGALYLVSADKRANCDYIMELIGRYPITSFAIVPSLYKRLLCFSDDVVHSLDTITLAGEEVTAEILAEHQRQFPDVRVVNEYGPCECTIGVAASDVTHHAGSEAPPIGRAIANTEVFIRDAEPDEAERYIGEICIAGISVGNGYLGRESETRLKFLHHPDTDEPYYCTGDLGYVNAAGELVFAGRKERTVKVAGNRVNLIEVETAMNQVQGILQSAVIFHEERLKALCVADRTVASIRHVLSEHIPDYMIPSVIQLSDILPISQNGKKDYHQITDIFSQQVKQMDIADLRVENVVMQHWKAVLNIPSCRLTDNFFDIGGNSLLFIDLIMDITKAFDISIDLSQLLEKLTLQEQISYIENLIKDKSKEINE</sequence>
<dbReference type="InterPro" id="IPR042099">
    <property type="entry name" value="ANL_N_sf"/>
</dbReference>
<dbReference type="GO" id="GO:0016746">
    <property type="term" value="F:acyltransferase activity"/>
    <property type="evidence" value="ECO:0007669"/>
    <property type="project" value="UniProtKB-KW"/>
</dbReference>
<dbReference type="SUPFAM" id="SSF47336">
    <property type="entry name" value="ACP-like"/>
    <property type="match status" value="1"/>
</dbReference>
<evidence type="ECO:0000256" key="1">
    <source>
        <dbReference type="ARBA" id="ARBA00022450"/>
    </source>
</evidence>
<evidence type="ECO:0000313" key="4">
    <source>
        <dbReference type="EMBL" id="QMV12919.1"/>
    </source>
</evidence>
<evidence type="ECO:0000256" key="2">
    <source>
        <dbReference type="ARBA" id="ARBA00022553"/>
    </source>
</evidence>
<feature type="domain" description="Carrier" evidence="3">
    <location>
        <begin position="493"/>
        <end position="568"/>
    </location>
</feature>
<dbReference type="CDD" id="cd05930">
    <property type="entry name" value="A_NRPS"/>
    <property type="match status" value="1"/>
</dbReference>
<keyword evidence="2" id="KW-0597">Phosphoprotein</keyword>
<evidence type="ECO:0000313" key="5">
    <source>
        <dbReference type="Proteomes" id="UP000515264"/>
    </source>
</evidence>
<dbReference type="InterPro" id="IPR000873">
    <property type="entry name" value="AMP-dep_synth/lig_dom"/>
</dbReference>
<dbReference type="PROSITE" id="PS50075">
    <property type="entry name" value="CARRIER"/>
    <property type="match status" value="1"/>
</dbReference>
<dbReference type="Proteomes" id="UP000515264">
    <property type="component" value="Chromosome 1"/>
</dbReference>
<dbReference type="Pfam" id="PF00550">
    <property type="entry name" value="PP-binding"/>
    <property type="match status" value="1"/>
</dbReference>
<dbReference type="PANTHER" id="PTHR45527:SF1">
    <property type="entry name" value="FATTY ACID SYNTHASE"/>
    <property type="match status" value="1"/>
</dbReference>
<dbReference type="PANTHER" id="PTHR45527">
    <property type="entry name" value="NONRIBOSOMAL PEPTIDE SYNTHETASE"/>
    <property type="match status" value="1"/>
</dbReference>
<name>A0ABX6QUR1_9VIBR</name>
<dbReference type="NCBIfam" id="TIGR01733">
    <property type="entry name" value="AA-adenyl-dom"/>
    <property type="match status" value="1"/>
</dbReference>
<keyword evidence="1" id="KW-0596">Phosphopantetheine</keyword>
<reference evidence="4 5" key="1">
    <citation type="journal article" date="2020" name="J. Nat. Prod.">
        <title>Genomics-Metabolomics Profiling Disclosed Marine Vibrio spartinae 3.6 as a Producer of a New Branched Side Chain Prodigiosin.</title>
        <authorList>
            <person name="Vitale G.A."/>
            <person name="Sciarretta M."/>
            <person name="Palma Esposito F."/>
            <person name="January G.G."/>
            <person name="Giaccio M."/>
            <person name="Bunk B."/>
            <person name="Sproer C."/>
            <person name="Bajerski F."/>
            <person name="Power D."/>
            <person name="Festa C."/>
            <person name="Monti M.C."/>
            <person name="D'Auria M.V."/>
            <person name="de Pascale D."/>
        </authorList>
    </citation>
    <scope>NUCLEOTIDE SEQUENCE [LARGE SCALE GENOMIC DNA]</scope>
    <source>
        <strain evidence="4 5">3.6</strain>
    </source>
</reference>